<proteinExistence type="predicted"/>
<dbReference type="Proteomes" id="UP000232883">
    <property type="component" value="Chromosome"/>
</dbReference>
<protein>
    <submittedName>
        <fullName evidence="1">Uncharacterized protein</fullName>
    </submittedName>
</protein>
<evidence type="ECO:0000313" key="2">
    <source>
        <dbReference type="Proteomes" id="UP000232883"/>
    </source>
</evidence>
<reference evidence="1 2" key="1">
    <citation type="submission" date="2017-11" db="EMBL/GenBank/DDBJ databases">
        <title>Taxonomic description and genome sequences of Spirosoma HA7 sp. nov., isolated from pollen microhabitat of Corylus avellana.</title>
        <authorList>
            <person name="Ambika Manirajan B."/>
            <person name="Suarez C."/>
            <person name="Ratering S."/>
            <person name="Geissler-Plaum R."/>
            <person name="Cardinale M."/>
            <person name="Sylvia S."/>
        </authorList>
    </citation>
    <scope>NUCLEOTIDE SEQUENCE [LARGE SCALE GENOMIC DNA]</scope>
    <source>
        <strain evidence="1 2">HA7</strain>
    </source>
</reference>
<evidence type="ECO:0000313" key="1">
    <source>
        <dbReference type="EMBL" id="AUD03509.1"/>
    </source>
</evidence>
<keyword evidence="2" id="KW-1185">Reference proteome</keyword>
<dbReference type="EMBL" id="CP025096">
    <property type="protein sequence ID" value="AUD03509.1"/>
    <property type="molecule type" value="Genomic_DNA"/>
</dbReference>
<dbReference type="KEGG" id="spir:CWM47_17740"/>
<sequence>MINSFLVDKQSQSIWTSYMHLSQFSINNQPVLMDIRISPNELDTIEQYLKLASSDQLQEQLRYATYSQEELTLIFPSIRKLLEYGARQNKKLTRPAIRHNYAYMYQAGQNNPRHTLMLVLTYTRVLEELLGTYKLALDKHRLEEANKHFMEQKRVKDWLFSLPIADMSEGQYSQFRQLIGG</sequence>
<organism evidence="1 2">
    <name type="scientific">Spirosoma pollinicola</name>
    <dbReference type="NCBI Taxonomy" id="2057025"/>
    <lineage>
        <taxon>Bacteria</taxon>
        <taxon>Pseudomonadati</taxon>
        <taxon>Bacteroidota</taxon>
        <taxon>Cytophagia</taxon>
        <taxon>Cytophagales</taxon>
        <taxon>Cytophagaceae</taxon>
        <taxon>Spirosoma</taxon>
    </lineage>
</organism>
<dbReference type="AlphaFoldDB" id="A0A2K8Z0Y3"/>
<gene>
    <name evidence="1" type="ORF">CWM47_17740</name>
</gene>
<name>A0A2K8Z0Y3_9BACT</name>
<dbReference type="RefSeq" id="WP_100989576.1">
    <property type="nucleotide sequence ID" value="NZ_CP025096.1"/>
</dbReference>
<accession>A0A2K8Z0Y3</accession>
<dbReference type="OrthoDB" id="959480at2"/>